<proteinExistence type="predicted"/>
<keyword evidence="1" id="KW-1133">Transmembrane helix</keyword>
<keyword evidence="3" id="KW-1185">Reference proteome</keyword>
<evidence type="ECO:0000313" key="2">
    <source>
        <dbReference type="EMBL" id="EDK39712.2"/>
    </source>
</evidence>
<dbReference type="KEGG" id="pgu:PGUG_03811"/>
<evidence type="ECO:0000313" key="3">
    <source>
        <dbReference type="Proteomes" id="UP000001997"/>
    </source>
</evidence>
<sequence length="179" mass="20518">MVQGSQTGSAKYSGFVAFVLFISYFCKVSVVAIDENNDVKLNRRIFSLGPGNHSPYYSVKRPISNVFDYFFGVVIHYQYSFSIFRQLARNEKISSGIVGCLNLAFPCNCRVSIGHSTHFQLCEFRFNVLVFEEFTRDQIADFHHHFAQKIGFFTGDLIGVAESFGGIRRLGWTIRRLEW</sequence>
<dbReference type="RefSeq" id="XP_001484429.2">
    <property type="nucleotide sequence ID" value="XM_001484379.1"/>
</dbReference>
<keyword evidence="1" id="KW-0812">Transmembrane</keyword>
<protein>
    <submittedName>
        <fullName evidence="2">Uncharacterized protein</fullName>
    </submittedName>
</protein>
<reference evidence="2 3" key="1">
    <citation type="journal article" date="2009" name="Nature">
        <title>Evolution of pathogenicity and sexual reproduction in eight Candida genomes.</title>
        <authorList>
            <person name="Butler G."/>
            <person name="Rasmussen M.D."/>
            <person name="Lin M.F."/>
            <person name="Santos M.A."/>
            <person name="Sakthikumar S."/>
            <person name="Munro C.A."/>
            <person name="Rheinbay E."/>
            <person name="Grabherr M."/>
            <person name="Forche A."/>
            <person name="Reedy J.L."/>
            <person name="Agrafioti I."/>
            <person name="Arnaud M.B."/>
            <person name="Bates S."/>
            <person name="Brown A.J."/>
            <person name="Brunke S."/>
            <person name="Costanzo M.C."/>
            <person name="Fitzpatrick D.A."/>
            <person name="de Groot P.W."/>
            <person name="Harris D."/>
            <person name="Hoyer L.L."/>
            <person name="Hube B."/>
            <person name="Klis F.M."/>
            <person name="Kodira C."/>
            <person name="Lennard N."/>
            <person name="Logue M.E."/>
            <person name="Martin R."/>
            <person name="Neiman A.M."/>
            <person name="Nikolaou E."/>
            <person name="Quail M.A."/>
            <person name="Quinn J."/>
            <person name="Santos M.C."/>
            <person name="Schmitzberger F.F."/>
            <person name="Sherlock G."/>
            <person name="Shah P."/>
            <person name="Silverstein K.A."/>
            <person name="Skrzypek M.S."/>
            <person name="Soll D."/>
            <person name="Staggs R."/>
            <person name="Stansfield I."/>
            <person name="Stumpf M.P."/>
            <person name="Sudbery P.E."/>
            <person name="Srikantha T."/>
            <person name="Zeng Q."/>
            <person name="Berman J."/>
            <person name="Berriman M."/>
            <person name="Heitman J."/>
            <person name="Gow N.A."/>
            <person name="Lorenz M.C."/>
            <person name="Birren B.W."/>
            <person name="Kellis M."/>
            <person name="Cuomo C.A."/>
        </authorList>
    </citation>
    <scope>NUCLEOTIDE SEQUENCE [LARGE SCALE GENOMIC DNA]</scope>
    <source>
        <strain evidence="3">ATCC 6260 / CBS 566 / DSM 6381 / JCM 1539 / NBRC 10279 / NRRL Y-324</strain>
    </source>
</reference>
<name>A5DKL0_PICGU</name>
<dbReference type="HOGENOM" id="CLU_1504007_0_0_1"/>
<evidence type="ECO:0000256" key="1">
    <source>
        <dbReference type="SAM" id="Phobius"/>
    </source>
</evidence>
<gene>
    <name evidence="2" type="ORF">PGUG_03811</name>
</gene>
<dbReference type="VEuPathDB" id="FungiDB:PGUG_03811"/>
<dbReference type="EMBL" id="CH408158">
    <property type="protein sequence ID" value="EDK39712.2"/>
    <property type="molecule type" value="Genomic_DNA"/>
</dbReference>
<dbReference type="Proteomes" id="UP000001997">
    <property type="component" value="Unassembled WGS sequence"/>
</dbReference>
<organism evidence="2 3">
    <name type="scientific">Meyerozyma guilliermondii (strain ATCC 6260 / CBS 566 / DSM 6381 / JCM 1539 / NBRC 10279 / NRRL Y-324)</name>
    <name type="common">Yeast</name>
    <name type="synonym">Candida guilliermondii</name>
    <dbReference type="NCBI Taxonomy" id="294746"/>
    <lineage>
        <taxon>Eukaryota</taxon>
        <taxon>Fungi</taxon>
        <taxon>Dikarya</taxon>
        <taxon>Ascomycota</taxon>
        <taxon>Saccharomycotina</taxon>
        <taxon>Pichiomycetes</taxon>
        <taxon>Debaryomycetaceae</taxon>
        <taxon>Meyerozyma</taxon>
    </lineage>
</organism>
<feature type="transmembrane region" description="Helical" evidence="1">
    <location>
        <begin position="12"/>
        <end position="33"/>
    </location>
</feature>
<dbReference type="GeneID" id="5126189"/>
<dbReference type="AlphaFoldDB" id="A5DKL0"/>
<accession>A5DKL0</accession>
<dbReference type="InParanoid" id="A5DKL0"/>
<keyword evidence="1" id="KW-0472">Membrane</keyword>